<feature type="transmembrane region" description="Helical" evidence="6">
    <location>
        <begin position="37"/>
        <end position="55"/>
    </location>
</feature>
<keyword evidence="4 6" id="KW-1133">Transmembrane helix</keyword>
<dbReference type="PANTHER" id="PTHR31645">
    <property type="entry name" value="OLIGOPEPTIDE TRANSPORTER YGL114W-RELATED"/>
    <property type="match status" value="1"/>
</dbReference>
<feature type="transmembrane region" description="Helical" evidence="6">
    <location>
        <begin position="98"/>
        <end position="121"/>
    </location>
</feature>
<accession>A0A7C9N9K2</accession>
<dbReference type="EMBL" id="QWKH01000089">
    <property type="protein sequence ID" value="NBI35225.1"/>
    <property type="molecule type" value="Genomic_DNA"/>
</dbReference>
<dbReference type="Pfam" id="PF03169">
    <property type="entry name" value="OPT"/>
    <property type="match status" value="1"/>
</dbReference>
<evidence type="ECO:0000256" key="3">
    <source>
        <dbReference type="ARBA" id="ARBA00022692"/>
    </source>
</evidence>
<feature type="transmembrane region" description="Helical" evidence="6">
    <location>
        <begin position="201"/>
        <end position="223"/>
    </location>
</feature>
<protein>
    <submittedName>
        <fullName evidence="7">Peptide transporter</fullName>
    </submittedName>
</protein>
<feature type="transmembrane region" description="Helical" evidence="6">
    <location>
        <begin position="12"/>
        <end position="31"/>
    </location>
</feature>
<comment type="caution">
    <text evidence="7">The sequence shown here is derived from an EMBL/GenBank/DDBJ whole genome shotgun (WGS) entry which is preliminary data.</text>
</comment>
<gene>
    <name evidence="7" type="ORF">D1639_09350</name>
</gene>
<feature type="transmembrane region" description="Helical" evidence="6">
    <location>
        <begin position="400"/>
        <end position="422"/>
    </location>
</feature>
<feature type="transmembrane region" description="Helical" evidence="6">
    <location>
        <begin position="481"/>
        <end position="501"/>
    </location>
</feature>
<dbReference type="GO" id="GO:0035673">
    <property type="term" value="F:oligopeptide transmembrane transporter activity"/>
    <property type="evidence" value="ECO:0007669"/>
    <property type="project" value="InterPro"/>
</dbReference>
<feature type="transmembrane region" description="Helical" evidence="6">
    <location>
        <begin position="243"/>
        <end position="265"/>
    </location>
</feature>
<dbReference type="AlphaFoldDB" id="A0A7C9N9K2"/>
<dbReference type="PANTHER" id="PTHR31645:SF0">
    <property type="entry name" value="OLIGOPEPTIDE TRANSPORTER YGL114W-RELATED"/>
    <property type="match status" value="1"/>
</dbReference>
<dbReference type="InterPro" id="IPR004813">
    <property type="entry name" value="OPT"/>
</dbReference>
<evidence type="ECO:0000256" key="4">
    <source>
        <dbReference type="ARBA" id="ARBA00022989"/>
    </source>
</evidence>
<feature type="transmembrane region" description="Helical" evidence="6">
    <location>
        <begin position="443"/>
        <end position="469"/>
    </location>
</feature>
<feature type="transmembrane region" description="Helical" evidence="6">
    <location>
        <begin position="348"/>
        <end position="380"/>
    </location>
</feature>
<dbReference type="GO" id="GO:0016020">
    <property type="term" value="C:membrane"/>
    <property type="evidence" value="ECO:0007669"/>
    <property type="project" value="UniProtKB-SubCell"/>
</dbReference>
<feature type="transmembrane region" description="Helical" evidence="6">
    <location>
        <begin position="529"/>
        <end position="556"/>
    </location>
</feature>
<feature type="transmembrane region" description="Helical" evidence="6">
    <location>
        <begin position="317"/>
        <end position="336"/>
    </location>
</feature>
<evidence type="ECO:0000256" key="6">
    <source>
        <dbReference type="SAM" id="Phobius"/>
    </source>
</evidence>
<feature type="transmembrane region" description="Helical" evidence="6">
    <location>
        <begin position="67"/>
        <end position="92"/>
    </location>
</feature>
<keyword evidence="3 6" id="KW-0812">Transmembrane</keyword>
<dbReference type="InterPro" id="IPR045035">
    <property type="entry name" value="YSL-like"/>
</dbReference>
<evidence type="ECO:0000256" key="2">
    <source>
        <dbReference type="ARBA" id="ARBA00022448"/>
    </source>
</evidence>
<reference evidence="7" key="1">
    <citation type="submission" date="2018-08" db="EMBL/GenBank/DDBJ databases">
        <title>Murine metabolic-syndrome-specific gut microbial biobank.</title>
        <authorList>
            <person name="Liu C."/>
        </authorList>
    </citation>
    <scope>NUCLEOTIDE SEQUENCE [LARGE SCALE GENOMIC DNA]</scope>
    <source>
        <strain evidence="7">Z82</strain>
    </source>
</reference>
<keyword evidence="5 6" id="KW-0472">Membrane</keyword>
<evidence type="ECO:0000256" key="5">
    <source>
        <dbReference type="ARBA" id="ARBA00023136"/>
    </source>
</evidence>
<keyword evidence="2" id="KW-0813">Transport</keyword>
<organism evidence="7">
    <name type="scientific">Muribaculaceae bacterium Z82</name>
    <dbReference type="NCBI Taxonomy" id="2304548"/>
    <lineage>
        <taxon>Bacteria</taxon>
        <taxon>Pseudomonadati</taxon>
        <taxon>Bacteroidota</taxon>
        <taxon>Bacteroidia</taxon>
        <taxon>Bacteroidales</taxon>
        <taxon>Muribaculaceae</taxon>
    </lineage>
</organism>
<proteinExistence type="predicted"/>
<evidence type="ECO:0000313" key="7">
    <source>
        <dbReference type="EMBL" id="NBI35225.1"/>
    </source>
</evidence>
<name>A0A7C9N9K2_9BACT</name>
<sequence>MDSVKGQLTLRGIVIGCIGCALITASSVYIALRMGALPWPIVFAAIISLFFLKAVSRGKSTLNEANVTHTVMSAGAMVAGGLCFTIPGIWMLGYADQLGWAEMLLIALSGVAIGLVCTVALRRHFIEDSGLEFPIGEAAAQTLKAGDAGGKTGAKLFGAMGFAGVYTVLRDLLGAIPSMFLGNVSIPGVVFGIYNSPMMLAVGFLVGTGAVAVWFAGGLFANFGIIVGGSAAGLWDVSGGQSIVSSLGMGLMMGAGFGVIFKNIVPKAVSMLRRQAASSASAEAPRRARLGAGVMALVVAAVALVLCFALGLGPVPAVIVVALAWVATAMSAQSVGQTGIDPMEIFGLIVLLAVAAASALPQVQLFFVAAVVSVACGLAGDVMNDFHAGHVLGTSPKAQWVGQAIGAVVGALVAVAVMVALVGAYGPDAFGVGKEFVSAQASVVATMVSGIPSVPAFAAGLVVGVALYFVGFPAMMLGLGVYLPFYMSLTAFLGAMAKLVYDAVCKRRDKDLSEQERQRRQLDQAETGLVVSSGLLGGESIVGVVAAFIVIGMGIAG</sequence>
<comment type="subcellular location">
    <subcellularLocation>
        <location evidence="1">Membrane</location>
        <topology evidence="1">Multi-pass membrane protein</topology>
    </subcellularLocation>
</comment>
<evidence type="ECO:0000256" key="1">
    <source>
        <dbReference type="ARBA" id="ARBA00004141"/>
    </source>
</evidence>
<feature type="transmembrane region" description="Helical" evidence="6">
    <location>
        <begin position="152"/>
        <end position="169"/>
    </location>
</feature>